<evidence type="ECO:0000256" key="1">
    <source>
        <dbReference type="ARBA" id="ARBA00011003"/>
    </source>
</evidence>
<evidence type="ECO:0000256" key="9">
    <source>
        <dbReference type="SAM" id="MobiDB-lite"/>
    </source>
</evidence>
<evidence type="ECO:0000259" key="11">
    <source>
        <dbReference type="Pfam" id="PF24419"/>
    </source>
</evidence>
<dbReference type="HOGENOM" id="CLU_010345_0_0_1"/>
<feature type="domain" description="NOL9 N-terminal" evidence="11">
    <location>
        <begin position="178"/>
        <end position="238"/>
    </location>
</feature>
<feature type="compositionally biased region" description="Polar residues" evidence="9">
    <location>
        <begin position="97"/>
        <end position="108"/>
    </location>
</feature>
<dbReference type="GO" id="GO:0005524">
    <property type="term" value="F:ATP binding"/>
    <property type="evidence" value="ECO:0007669"/>
    <property type="project" value="UniProtKB-KW"/>
</dbReference>
<feature type="compositionally biased region" description="Low complexity" evidence="9">
    <location>
        <begin position="1"/>
        <end position="33"/>
    </location>
</feature>
<name>A0A0C2XPL1_AMAMK</name>
<dbReference type="OrthoDB" id="2405412at2759"/>
<comment type="similarity">
    <text evidence="1">Belongs to the Clp1 family. NOL9/GRC3 subfamily.</text>
</comment>
<feature type="domain" description="Clp1 P-loop" evidence="10">
    <location>
        <begin position="339"/>
        <end position="431"/>
    </location>
</feature>
<dbReference type="Pfam" id="PF16575">
    <property type="entry name" value="CLP1_P"/>
    <property type="match status" value="1"/>
</dbReference>
<dbReference type="GO" id="GO:0051731">
    <property type="term" value="F:polynucleotide 5'-hydroxyl-kinase activity"/>
    <property type="evidence" value="ECO:0007669"/>
    <property type="project" value="InterPro"/>
</dbReference>
<dbReference type="GO" id="GO:0000448">
    <property type="term" value="P:cleavage in ITS2 between 5.8S rRNA and LSU-rRNA of tricistronic rRNA transcript (SSU-rRNA, 5.8S rRNA, LSU-rRNA)"/>
    <property type="evidence" value="ECO:0007669"/>
    <property type="project" value="TreeGrafter"/>
</dbReference>
<dbReference type="Gene3D" id="3.40.50.300">
    <property type="entry name" value="P-loop containing nucleotide triphosphate hydrolases"/>
    <property type="match status" value="1"/>
</dbReference>
<dbReference type="Proteomes" id="UP000054549">
    <property type="component" value="Unassembled WGS sequence"/>
</dbReference>
<gene>
    <name evidence="12" type="ORF">M378DRAFT_201687</name>
</gene>
<feature type="region of interest" description="Disordered" evidence="9">
    <location>
        <begin position="1"/>
        <end position="75"/>
    </location>
</feature>
<reference evidence="12 13" key="1">
    <citation type="submission" date="2014-04" db="EMBL/GenBank/DDBJ databases">
        <title>Evolutionary Origins and Diversification of the Mycorrhizal Mutualists.</title>
        <authorList>
            <consortium name="DOE Joint Genome Institute"/>
            <consortium name="Mycorrhizal Genomics Consortium"/>
            <person name="Kohler A."/>
            <person name="Kuo A."/>
            <person name="Nagy L.G."/>
            <person name="Floudas D."/>
            <person name="Copeland A."/>
            <person name="Barry K.W."/>
            <person name="Cichocki N."/>
            <person name="Veneault-Fourrey C."/>
            <person name="LaButti K."/>
            <person name="Lindquist E.A."/>
            <person name="Lipzen A."/>
            <person name="Lundell T."/>
            <person name="Morin E."/>
            <person name="Murat C."/>
            <person name="Riley R."/>
            <person name="Ohm R."/>
            <person name="Sun H."/>
            <person name="Tunlid A."/>
            <person name="Henrissat B."/>
            <person name="Grigoriev I.V."/>
            <person name="Hibbett D.S."/>
            <person name="Martin F."/>
        </authorList>
    </citation>
    <scope>NUCLEOTIDE SEQUENCE [LARGE SCALE GENOMIC DNA]</scope>
    <source>
        <strain evidence="12 13">Koide BX008</strain>
    </source>
</reference>
<dbReference type="PANTHER" id="PTHR12755">
    <property type="entry name" value="CLEAVAGE/POLYADENYLATION FACTOR IA SUBUNIT CLP1P"/>
    <property type="match status" value="1"/>
</dbReference>
<dbReference type="PANTHER" id="PTHR12755:SF3">
    <property type="entry name" value="POLYNUCLEOTIDE 5'-HYDROXYL-KINASE NOL9"/>
    <property type="match status" value="1"/>
</dbReference>
<dbReference type="InParanoid" id="A0A0C2XPL1"/>
<dbReference type="FunCoup" id="A0A0C2XPL1">
    <property type="interactions" value="265"/>
</dbReference>
<evidence type="ECO:0000256" key="8">
    <source>
        <dbReference type="ARBA" id="ARBA00071212"/>
    </source>
</evidence>
<evidence type="ECO:0000256" key="6">
    <source>
        <dbReference type="ARBA" id="ARBA00022777"/>
    </source>
</evidence>
<feature type="region of interest" description="Disordered" evidence="9">
    <location>
        <begin position="92"/>
        <end position="149"/>
    </location>
</feature>
<organism evidence="12 13">
    <name type="scientific">Amanita muscaria (strain Koide BX008)</name>
    <dbReference type="NCBI Taxonomy" id="946122"/>
    <lineage>
        <taxon>Eukaryota</taxon>
        <taxon>Fungi</taxon>
        <taxon>Dikarya</taxon>
        <taxon>Basidiomycota</taxon>
        <taxon>Agaricomycotina</taxon>
        <taxon>Agaricomycetes</taxon>
        <taxon>Agaricomycetidae</taxon>
        <taxon>Agaricales</taxon>
        <taxon>Pluteineae</taxon>
        <taxon>Amanitaceae</taxon>
        <taxon>Amanita</taxon>
    </lineage>
</organism>
<keyword evidence="5" id="KW-0547">Nucleotide-binding</keyword>
<evidence type="ECO:0000256" key="3">
    <source>
        <dbReference type="ARBA" id="ARBA00019824"/>
    </source>
</evidence>
<keyword evidence="13" id="KW-1185">Reference proteome</keyword>
<sequence>MLSAIAARKAAQAAHPAVQNADPIPEVSTMEQSSESEEENVRDSVKRRSPPSRLVGHGRNKKHKNARTSSPRYFAAKRDAFQNQADVVIIESDEENASNPTSTDASSSTEDHLPVERPWSPSVPLHDEDEEPTKDEPQTPIPPIQTLTTFKPAPNRNVFHLSPAQLQEANLSPALGALLVLSIAETICIAGTYQLTVLQGMVSLLGTNLSASTTTHRVFAPKSSPLPVIEALSSKPSVLNTEFSHRLGLVGASGAVIAIQELRTGVQGLGHVCKIFSGDFDFMQEEARQWEEKVLQVPGAYVLRTKEKYYEPHVLPKSWTATFKNLDPPSTGGVYFVKGAKKSGKSTFARTLLNRLLTRFERVAYLECDLGQSEFTPGGMVALHVIEDYCLGPPFTHPTIPIAAHYIGGTSPRSSPAHYLASVQALFQTFELDIRNPLLPCGGRVDISTEDELLVRMSDSIPLVVNTMGWHKGLGADLTQRIQDIVQPTHIFDFCVQKSWNHKNIGNAVLGYEQTPHSYAQIDPIVLSPASPLHTQYTPADRRVINILSYLHAMFPPLSPERVEPSTVSLEQTTVTSWRTALPLCSQPPYAVDWQTALDRIVLVGGGTEDVTPAEVGHVLNGALVGIVSSWGADGVISPEKAMEDVQGQPSSQDLSSQMPYVQCASPPIPASSTCIGLALVRSVSHCSPLAAPRTTAGVEKELHVLTPVPPSLLKHARILVKGEMELPVWGMLDYSGGEDGWKKGVTGVEWEKVPYLQWGKGEGVGAEKRRVRRNLMRKAQM</sequence>
<dbReference type="AlphaFoldDB" id="A0A0C2XPL1"/>
<evidence type="ECO:0000259" key="10">
    <source>
        <dbReference type="Pfam" id="PF16575"/>
    </source>
</evidence>
<protein>
    <recommendedName>
        <fullName evidence="3">Polynucleotide 5'-hydroxyl-kinase GRC3</fullName>
    </recommendedName>
    <alternativeName>
        <fullName evidence="8">Polynucleotide 5'-hydroxyl-kinase NOL9</fullName>
    </alternativeName>
    <alternativeName>
        <fullName evidence="2">Polynucleotide 5'-hydroxyl-kinase grc3</fullName>
    </alternativeName>
</protein>
<dbReference type="Pfam" id="PF24419">
    <property type="entry name" value="Cupin_NOL9"/>
    <property type="match status" value="1"/>
</dbReference>
<proteinExistence type="inferred from homology"/>
<keyword evidence="4" id="KW-0808">Transferase</keyword>
<dbReference type="EMBL" id="KN818222">
    <property type="protein sequence ID" value="KIL71123.1"/>
    <property type="molecule type" value="Genomic_DNA"/>
</dbReference>
<keyword evidence="7" id="KW-0067">ATP-binding</keyword>
<dbReference type="GO" id="GO:0005634">
    <property type="term" value="C:nucleus"/>
    <property type="evidence" value="ECO:0007669"/>
    <property type="project" value="TreeGrafter"/>
</dbReference>
<dbReference type="InterPro" id="IPR032319">
    <property type="entry name" value="CLP1_P"/>
</dbReference>
<dbReference type="InterPro" id="IPR027417">
    <property type="entry name" value="P-loop_NTPase"/>
</dbReference>
<accession>A0A0C2XPL1</accession>
<evidence type="ECO:0000256" key="5">
    <source>
        <dbReference type="ARBA" id="ARBA00022741"/>
    </source>
</evidence>
<keyword evidence="6" id="KW-0418">Kinase</keyword>
<evidence type="ECO:0000256" key="4">
    <source>
        <dbReference type="ARBA" id="ARBA00022679"/>
    </source>
</evidence>
<feature type="compositionally biased region" description="Basic residues" evidence="9">
    <location>
        <begin position="47"/>
        <end position="66"/>
    </location>
</feature>
<evidence type="ECO:0000256" key="2">
    <source>
        <dbReference type="ARBA" id="ARBA00018706"/>
    </source>
</evidence>
<dbReference type="InterPro" id="IPR045116">
    <property type="entry name" value="Clp1/Grc3"/>
</dbReference>
<dbReference type="InterPro" id="IPR057573">
    <property type="entry name" value="NOL9_N"/>
</dbReference>
<evidence type="ECO:0000313" key="12">
    <source>
        <dbReference type="EMBL" id="KIL71123.1"/>
    </source>
</evidence>
<evidence type="ECO:0000313" key="13">
    <source>
        <dbReference type="Proteomes" id="UP000054549"/>
    </source>
</evidence>
<dbReference type="STRING" id="946122.A0A0C2XPL1"/>
<evidence type="ECO:0000256" key="7">
    <source>
        <dbReference type="ARBA" id="ARBA00022840"/>
    </source>
</evidence>